<feature type="domain" description="Nudix hydrolase" evidence="2">
    <location>
        <begin position="51"/>
        <end position="185"/>
    </location>
</feature>
<organism evidence="3 4">
    <name type="scientific">Demequina lutea</name>
    <dbReference type="NCBI Taxonomy" id="431489"/>
    <lineage>
        <taxon>Bacteria</taxon>
        <taxon>Bacillati</taxon>
        <taxon>Actinomycetota</taxon>
        <taxon>Actinomycetes</taxon>
        <taxon>Micrococcales</taxon>
        <taxon>Demequinaceae</taxon>
        <taxon>Demequina</taxon>
    </lineage>
</organism>
<evidence type="ECO:0000256" key="1">
    <source>
        <dbReference type="ARBA" id="ARBA00022801"/>
    </source>
</evidence>
<dbReference type="GO" id="GO:0047631">
    <property type="term" value="F:ADP-ribose diphosphatase activity"/>
    <property type="evidence" value="ECO:0007669"/>
    <property type="project" value="UniProtKB-EC"/>
</dbReference>
<evidence type="ECO:0000313" key="4">
    <source>
        <dbReference type="Proteomes" id="UP000547973"/>
    </source>
</evidence>
<evidence type="ECO:0000313" key="3">
    <source>
        <dbReference type="EMBL" id="NYI41624.1"/>
    </source>
</evidence>
<dbReference type="EC" id="3.6.1.13" evidence="3"/>
<accession>A0A7Z0CI80</accession>
<dbReference type="Proteomes" id="UP000547973">
    <property type="component" value="Unassembled WGS sequence"/>
</dbReference>
<dbReference type="PROSITE" id="PS51462">
    <property type="entry name" value="NUDIX"/>
    <property type="match status" value="1"/>
</dbReference>
<dbReference type="PANTHER" id="PTHR11839">
    <property type="entry name" value="UDP/ADP-SUGAR PYROPHOSPHATASE"/>
    <property type="match status" value="1"/>
</dbReference>
<dbReference type="PANTHER" id="PTHR11839:SF31">
    <property type="entry name" value="ADP-RIBOSE PYROPHOSPHATASE"/>
    <property type="match status" value="1"/>
</dbReference>
<dbReference type="Gene3D" id="3.90.79.10">
    <property type="entry name" value="Nucleoside Triphosphate Pyrophosphohydrolase"/>
    <property type="match status" value="1"/>
</dbReference>
<dbReference type="RefSeq" id="WP_179397993.1">
    <property type="nucleotide sequence ID" value="NZ_JACBZO010000001.1"/>
</dbReference>
<dbReference type="CDD" id="cd24158">
    <property type="entry name" value="NUDIX_ADPRase_Rv1700"/>
    <property type="match status" value="1"/>
</dbReference>
<evidence type="ECO:0000259" key="2">
    <source>
        <dbReference type="PROSITE" id="PS51462"/>
    </source>
</evidence>
<dbReference type="Pfam" id="PF00293">
    <property type="entry name" value="NUDIX"/>
    <property type="match status" value="1"/>
</dbReference>
<dbReference type="SUPFAM" id="SSF55811">
    <property type="entry name" value="Nudix"/>
    <property type="match status" value="1"/>
</dbReference>
<keyword evidence="1 3" id="KW-0378">Hydrolase</keyword>
<name>A0A7Z0CI80_9MICO</name>
<gene>
    <name evidence="3" type="ORF">BKA03_001743</name>
</gene>
<reference evidence="3 4" key="1">
    <citation type="submission" date="2020-07" db="EMBL/GenBank/DDBJ databases">
        <title>Sequencing the genomes of 1000 actinobacteria strains.</title>
        <authorList>
            <person name="Klenk H.-P."/>
        </authorList>
    </citation>
    <scope>NUCLEOTIDE SEQUENCE [LARGE SCALE GENOMIC DNA]</scope>
    <source>
        <strain evidence="3 4">DSM 19970</strain>
    </source>
</reference>
<protein>
    <submittedName>
        <fullName evidence="3">ADP-ribose pyrophosphatase</fullName>
        <ecNumber evidence="3">3.6.1.13</ecNumber>
    </submittedName>
</protein>
<comment type="caution">
    <text evidence="3">The sequence shown here is derived from an EMBL/GenBank/DDBJ whole genome shotgun (WGS) entry which is preliminary data.</text>
</comment>
<dbReference type="GO" id="GO:0019693">
    <property type="term" value="P:ribose phosphate metabolic process"/>
    <property type="evidence" value="ECO:0007669"/>
    <property type="project" value="TreeGrafter"/>
</dbReference>
<keyword evidence="4" id="KW-1185">Reference proteome</keyword>
<dbReference type="AlphaFoldDB" id="A0A7Z0CI80"/>
<dbReference type="InterPro" id="IPR015797">
    <property type="entry name" value="NUDIX_hydrolase-like_dom_sf"/>
</dbReference>
<dbReference type="GO" id="GO:0006753">
    <property type="term" value="P:nucleoside phosphate metabolic process"/>
    <property type="evidence" value="ECO:0007669"/>
    <property type="project" value="TreeGrafter"/>
</dbReference>
<proteinExistence type="predicted"/>
<dbReference type="InterPro" id="IPR000086">
    <property type="entry name" value="NUDIX_hydrolase_dom"/>
</dbReference>
<dbReference type="GO" id="GO:0005829">
    <property type="term" value="C:cytosol"/>
    <property type="evidence" value="ECO:0007669"/>
    <property type="project" value="TreeGrafter"/>
</dbReference>
<dbReference type="EMBL" id="JACBZO010000001">
    <property type="protein sequence ID" value="NYI41624.1"/>
    <property type="molecule type" value="Genomic_DNA"/>
</dbReference>
<sequence length="219" mass="24209">MRELPGGGPLADVVAPLPILARHERFKGRVWNLVSDEVDLGHSQVTRDFVQHTGAVVIVALNENDELYLVRQYRHPVGVECWEPPAGLLDVVHEPPVEAAKRELHEEADLTAATWHVLADFFPSGGGSSEAVRVFLARDLTEVPEADRHVRTDEERDMVGAWVPLDEVLVAIAAGRVHASSLVVGAMAADLARRSNWSTLRPADAKWLLAPEDRRRHNV</sequence>